<dbReference type="Proteomes" id="UP000182400">
    <property type="component" value="Unassembled WGS sequence"/>
</dbReference>
<dbReference type="InterPro" id="IPR000157">
    <property type="entry name" value="TIR_dom"/>
</dbReference>
<dbReference type="Pfam" id="PF02810">
    <property type="entry name" value="SEC-C"/>
    <property type="match status" value="1"/>
</dbReference>
<dbReference type="AlphaFoldDB" id="A0A1I5QYK9"/>
<dbReference type="SUPFAM" id="SSF48452">
    <property type="entry name" value="TPR-like"/>
    <property type="match status" value="1"/>
</dbReference>
<gene>
    <name evidence="2" type="ORF">SAMN05216601_113101</name>
</gene>
<dbReference type="Gene3D" id="1.25.40.10">
    <property type="entry name" value="Tetratricopeptide repeat domain"/>
    <property type="match status" value="2"/>
</dbReference>
<dbReference type="STRING" id="658457.SAMN05216601_113101"/>
<evidence type="ECO:0000313" key="2">
    <source>
        <dbReference type="EMBL" id="SFP51131.1"/>
    </source>
</evidence>
<dbReference type="PANTHER" id="PTHR44366:SF1">
    <property type="entry name" value="UDP-N-ACETYLGLUCOSAMINE--PEPTIDE N-ACETYLGLUCOSAMINYLTRANSFERASE 110 KDA SUBUNIT"/>
    <property type="match status" value="1"/>
</dbReference>
<dbReference type="RefSeq" id="WP_083413310.1">
    <property type="nucleotide sequence ID" value="NZ_FOWP01000013.1"/>
</dbReference>
<dbReference type="Gene3D" id="3.40.50.10140">
    <property type="entry name" value="Toll/interleukin-1 receptor homology (TIR) domain"/>
    <property type="match status" value="1"/>
</dbReference>
<evidence type="ECO:0000259" key="1">
    <source>
        <dbReference type="PROSITE" id="PS50104"/>
    </source>
</evidence>
<dbReference type="EMBL" id="FOWP01000013">
    <property type="protein sequence ID" value="SFP51131.1"/>
    <property type="molecule type" value="Genomic_DNA"/>
</dbReference>
<dbReference type="PANTHER" id="PTHR44366">
    <property type="entry name" value="UDP-N-ACETYLGLUCOSAMINE--PEPTIDE N-ACETYLGLUCOSAMINYLTRANSFERASE 110 KDA SUBUNIT"/>
    <property type="match status" value="1"/>
</dbReference>
<dbReference type="SUPFAM" id="SSF52200">
    <property type="entry name" value="Toll/Interleukin receptor TIR domain"/>
    <property type="match status" value="1"/>
</dbReference>
<dbReference type="InterPro" id="IPR037919">
    <property type="entry name" value="OGT"/>
</dbReference>
<dbReference type="InterPro" id="IPR011990">
    <property type="entry name" value="TPR-like_helical_dom_sf"/>
</dbReference>
<proteinExistence type="predicted"/>
<dbReference type="InterPro" id="IPR035897">
    <property type="entry name" value="Toll_tir_struct_dom_sf"/>
</dbReference>
<dbReference type="GO" id="GO:0006493">
    <property type="term" value="P:protein O-linked glycosylation"/>
    <property type="evidence" value="ECO:0007669"/>
    <property type="project" value="InterPro"/>
</dbReference>
<dbReference type="GO" id="GO:0097363">
    <property type="term" value="F:protein O-acetylglucosaminyltransferase activity"/>
    <property type="evidence" value="ECO:0007669"/>
    <property type="project" value="TreeGrafter"/>
</dbReference>
<feature type="domain" description="TIR" evidence="1">
    <location>
        <begin position="1"/>
        <end position="129"/>
    </location>
</feature>
<reference evidence="2 3" key="1">
    <citation type="submission" date="2016-10" db="EMBL/GenBank/DDBJ databases">
        <authorList>
            <person name="de Groot N.N."/>
        </authorList>
    </citation>
    <scope>NUCLEOTIDE SEQUENCE [LARGE SCALE GENOMIC DNA]</scope>
    <source>
        <strain evidence="2 3">CCUG 59231</strain>
    </source>
</reference>
<dbReference type="OrthoDB" id="5365194at2"/>
<sequence length="435" mass="50137">MNKNIFLSYSWSDMEIADQIEKDLSHLQLNLRRDVRDLAYKCSISSFMESIRESDFAILLISDSYLRSKNCMKEVLHLLKDRNHEDKILPIIVKGTGIYSTTDRLAYTKHWLQEQEKLKEIINSLPATSVINEISELKTVEAITSSINNFLTYISDNKNLTFDELKAESYSSILDSLGGVNISHLVELLNISFIDDIDEKEIALDQWFEKYEPTSDAYSIRASIASARDNIKKAEFNFNKAIETNENNAYALNNYGYLLYRLNIEHEKAKQLFEKAISAMPNLTEARLNLGVLLTRHFDEYELAKEQYETIITYNPAEARAYANLTNYYKVRGSNNKQNQLKIAELYEKAIELNPNYLEAHMALGSHLSEFLGDHDKAVAHYDEMLRIDPKSHELVTTLKQRVDFLRQPKANEKQPRNELCNCGSGLKYKKCHGA</sequence>
<dbReference type="PROSITE" id="PS50104">
    <property type="entry name" value="TIR"/>
    <property type="match status" value="1"/>
</dbReference>
<dbReference type="InterPro" id="IPR019734">
    <property type="entry name" value="TPR_rpt"/>
</dbReference>
<dbReference type="Pfam" id="PF13432">
    <property type="entry name" value="TPR_16"/>
    <property type="match status" value="1"/>
</dbReference>
<dbReference type="SUPFAM" id="SSF103642">
    <property type="entry name" value="Sec-C motif"/>
    <property type="match status" value="1"/>
</dbReference>
<name>A0A1I5QYK9_9GAMM</name>
<protein>
    <submittedName>
        <fullName evidence="2">Tetratricopeptide repeat-containing protein</fullName>
    </submittedName>
</protein>
<dbReference type="SMART" id="SM00028">
    <property type="entry name" value="TPR"/>
    <property type="match status" value="5"/>
</dbReference>
<dbReference type="GO" id="GO:0007165">
    <property type="term" value="P:signal transduction"/>
    <property type="evidence" value="ECO:0007669"/>
    <property type="project" value="InterPro"/>
</dbReference>
<evidence type="ECO:0000313" key="3">
    <source>
        <dbReference type="Proteomes" id="UP000182400"/>
    </source>
</evidence>
<organism evidence="2 3">
    <name type="scientific">Ectopseudomonas composti</name>
    <dbReference type="NCBI Taxonomy" id="658457"/>
    <lineage>
        <taxon>Bacteria</taxon>
        <taxon>Pseudomonadati</taxon>
        <taxon>Pseudomonadota</taxon>
        <taxon>Gammaproteobacteria</taxon>
        <taxon>Pseudomonadales</taxon>
        <taxon>Pseudomonadaceae</taxon>
        <taxon>Ectopseudomonas</taxon>
    </lineage>
</organism>
<dbReference type="InterPro" id="IPR004027">
    <property type="entry name" value="SEC_C_motif"/>
</dbReference>
<accession>A0A1I5QYK9</accession>
<dbReference type="SMART" id="SM00255">
    <property type="entry name" value="TIR"/>
    <property type="match status" value="1"/>
</dbReference>
<dbReference type="Pfam" id="PF13676">
    <property type="entry name" value="TIR_2"/>
    <property type="match status" value="1"/>
</dbReference>